<proteinExistence type="inferred from homology"/>
<evidence type="ECO:0000259" key="7">
    <source>
        <dbReference type="Pfam" id="PF25967"/>
    </source>
</evidence>
<dbReference type="Gene3D" id="2.40.50.100">
    <property type="match status" value="1"/>
</dbReference>
<dbReference type="Pfam" id="PF25917">
    <property type="entry name" value="BSH_RND"/>
    <property type="match status" value="1"/>
</dbReference>
<feature type="domain" description="Multidrug resistance protein MdtA-like barrel-sandwich hybrid" evidence="6">
    <location>
        <begin position="70"/>
        <end position="205"/>
    </location>
</feature>
<dbReference type="Pfam" id="PF25967">
    <property type="entry name" value="RND-MFP_C"/>
    <property type="match status" value="1"/>
</dbReference>
<evidence type="ECO:0000256" key="3">
    <source>
        <dbReference type="ARBA" id="ARBA00022448"/>
    </source>
</evidence>
<protein>
    <submittedName>
        <fullName evidence="8">Efflux RND transporter periplasmic adaptor subunit</fullName>
    </submittedName>
</protein>
<evidence type="ECO:0000256" key="4">
    <source>
        <dbReference type="SAM" id="Coils"/>
    </source>
</evidence>
<organism evidence="8 9">
    <name type="scientific">Paracoccus siganidrum</name>
    <dbReference type="NCBI Taxonomy" id="1276757"/>
    <lineage>
        <taxon>Bacteria</taxon>
        <taxon>Pseudomonadati</taxon>
        <taxon>Pseudomonadota</taxon>
        <taxon>Alphaproteobacteria</taxon>
        <taxon>Rhodobacterales</taxon>
        <taxon>Paracoccaceae</taxon>
        <taxon>Paracoccus</taxon>
    </lineage>
</organism>
<comment type="subcellular location">
    <subcellularLocation>
        <location evidence="1">Cell envelope</location>
    </subcellularLocation>
</comment>
<keyword evidence="4" id="KW-0175">Coiled coil</keyword>
<dbReference type="NCBIfam" id="TIGR01730">
    <property type="entry name" value="RND_mfp"/>
    <property type="match status" value="1"/>
</dbReference>
<evidence type="ECO:0000313" key="9">
    <source>
        <dbReference type="Proteomes" id="UP000283587"/>
    </source>
</evidence>
<dbReference type="Gene3D" id="2.40.420.20">
    <property type="match status" value="1"/>
</dbReference>
<comment type="similarity">
    <text evidence="2">Belongs to the membrane fusion protein (MFP) (TC 8.A.1) family.</text>
</comment>
<dbReference type="Gene3D" id="2.40.30.170">
    <property type="match status" value="1"/>
</dbReference>
<accession>A0A419A447</accession>
<dbReference type="SUPFAM" id="SSF111369">
    <property type="entry name" value="HlyD-like secretion proteins"/>
    <property type="match status" value="1"/>
</dbReference>
<comment type="caution">
    <text evidence="8">The sequence shown here is derived from an EMBL/GenBank/DDBJ whole genome shotgun (WGS) entry which is preliminary data.</text>
</comment>
<evidence type="ECO:0000256" key="1">
    <source>
        <dbReference type="ARBA" id="ARBA00004196"/>
    </source>
</evidence>
<evidence type="ECO:0000313" key="8">
    <source>
        <dbReference type="EMBL" id="RJL08986.1"/>
    </source>
</evidence>
<dbReference type="PANTHER" id="PTHR30469:SF15">
    <property type="entry name" value="HLYD FAMILY OF SECRETION PROTEINS"/>
    <property type="match status" value="1"/>
</dbReference>
<dbReference type="InterPro" id="IPR058625">
    <property type="entry name" value="MdtA-like_BSH"/>
</dbReference>
<name>A0A419A447_9RHOB</name>
<keyword evidence="3" id="KW-0813">Transport</keyword>
<sequence length="370" mass="38961">MSARRAMALLLAVLMTLPALPAAALTLPEWLRFGSYAEVTGPPRPVVTEIVEDRDANLRWIPGAVASKTQVSMAFQTLGRMIARHVDIGDRVEAGALLAELATEDLAATTRAARAAVDAAEVQLSTARTTLERTQALAERNVASAAQLEQAQRMMASAEAAAEQARSELVQAQDAEGYARMTAPFGGVVSAVHANPGAVVGAGEPILQLSADDGREAVIDLPESALAGLGERAVFSVWQRSAPEIEVPATLDRIEPLADSATRTRRLYLTLPEDAPFRLGALVRARFGTVGDPVLTLPVEAILPVPDGASVWRVIREGEQAHVEAVPVTTGASYQGRVIVTGGVAAGDEIVVRGVNSLKQGQAVGRRVEP</sequence>
<dbReference type="InterPro" id="IPR006143">
    <property type="entry name" value="RND_pump_MFP"/>
</dbReference>
<dbReference type="RefSeq" id="WP_119899192.1">
    <property type="nucleotide sequence ID" value="NZ_QNRC01000018.1"/>
</dbReference>
<dbReference type="Gene3D" id="1.10.287.470">
    <property type="entry name" value="Helix hairpin bin"/>
    <property type="match status" value="1"/>
</dbReference>
<keyword evidence="9" id="KW-1185">Reference proteome</keyword>
<feature type="coiled-coil region" evidence="4">
    <location>
        <begin position="148"/>
        <end position="175"/>
    </location>
</feature>
<dbReference type="AlphaFoldDB" id="A0A419A447"/>
<evidence type="ECO:0000259" key="6">
    <source>
        <dbReference type="Pfam" id="PF25917"/>
    </source>
</evidence>
<dbReference type="Proteomes" id="UP000283587">
    <property type="component" value="Unassembled WGS sequence"/>
</dbReference>
<feature type="domain" description="Multidrug resistance protein MdtA-like C-terminal permuted SH3" evidence="7">
    <location>
        <begin position="294"/>
        <end position="355"/>
    </location>
</feature>
<dbReference type="EMBL" id="QZEW01000069">
    <property type="protein sequence ID" value="RJL08986.1"/>
    <property type="molecule type" value="Genomic_DNA"/>
</dbReference>
<evidence type="ECO:0000256" key="2">
    <source>
        <dbReference type="ARBA" id="ARBA00009477"/>
    </source>
</evidence>
<dbReference type="PANTHER" id="PTHR30469">
    <property type="entry name" value="MULTIDRUG RESISTANCE PROTEIN MDTA"/>
    <property type="match status" value="1"/>
</dbReference>
<evidence type="ECO:0000256" key="5">
    <source>
        <dbReference type="SAM" id="SignalP"/>
    </source>
</evidence>
<dbReference type="GO" id="GO:1990281">
    <property type="term" value="C:efflux pump complex"/>
    <property type="evidence" value="ECO:0007669"/>
    <property type="project" value="TreeGrafter"/>
</dbReference>
<dbReference type="GO" id="GO:0015562">
    <property type="term" value="F:efflux transmembrane transporter activity"/>
    <property type="evidence" value="ECO:0007669"/>
    <property type="project" value="TreeGrafter"/>
</dbReference>
<feature type="signal peptide" evidence="5">
    <location>
        <begin position="1"/>
        <end position="24"/>
    </location>
</feature>
<dbReference type="OrthoDB" id="9813967at2"/>
<dbReference type="InterPro" id="IPR058627">
    <property type="entry name" value="MdtA-like_C"/>
</dbReference>
<gene>
    <name evidence="8" type="ORF">D3P05_15355</name>
</gene>
<reference evidence="9" key="1">
    <citation type="submission" date="2018-09" db="EMBL/GenBank/DDBJ databases">
        <title>Paracoccus onubensis nov. sp. a moderate halophilic bacterium isolated from Gruta de las Maravillas (Aracena, Spain).</title>
        <authorList>
            <person name="Jurado V."/>
            <person name="Gutierrez-Patricio S."/>
            <person name="Gonzalez-Pimentel J.L."/>
            <person name="Miller A.Z."/>
            <person name="Laiz L."/>
            <person name="Saiz-Jimenez C."/>
        </authorList>
    </citation>
    <scope>NUCLEOTIDE SEQUENCE [LARGE SCALE GENOMIC DNA]</scope>
    <source>
        <strain evidence="9">DSM 26381</strain>
    </source>
</reference>
<feature type="chain" id="PRO_5019208523" evidence="5">
    <location>
        <begin position="25"/>
        <end position="370"/>
    </location>
</feature>
<keyword evidence="5" id="KW-0732">Signal</keyword>